<dbReference type="CDD" id="cd03443">
    <property type="entry name" value="PaaI_thioesterase"/>
    <property type="match status" value="1"/>
</dbReference>
<proteinExistence type="predicted"/>
<gene>
    <name evidence="1" type="ORF">SK069_12515</name>
</gene>
<dbReference type="EMBL" id="JAXAVX010000006">
    <property type="protein sequence ID" value="MDX8152423.1"/>
    <property type="molecule type" value="Genomic_DNA"/>
</dbReference>
<dbReference type="InterPro" id="IPR027961">
    <property type="entry name" value="DUF4442"/>
</dbReference>
<evidence type="ECO:0000313" key="2">
    <source>
        <dbReference type="Proteomes" id="UP001277761"/>
    </source>
</evidence>
<evidence type="ECO:0000313" key="1">
    <source>
        <dbReference type="EMBL" id="MDX8152423.1"/>
    </source>
</evidence>
<protein>
    <submittedName>
        <fullName evidence="1">Hotdog fold domain-containing protein</fullName>
    </submittedName>
</protein>
<dbReference type="Pfam" id="PF14539">
    <property type="entry name" value="DUF4442"/>
    <property type="match status" value="1"/>
</dbReference>
<reference evidence="1 2" key="1">
    <citation type="submission" date="2023-11" db="EMBL/GenBank/DDBJ databases">
        <authorList>
            <person name="Xu M."/>
            <person name="Jiang T."/>
        </authorList>
    </citation>
    <scope>NUCLEOTIDE SEQUENCE [LARGE SCALE GENOMIC DNA]</scope>
    <source>
        <strain evidence="1 2">SD</strain>
    </source>
</reference>
<sequence>MPALDLLAAHRRARRLPLGRTVVSRAYRAAAPYFLTVPAELRELEPGRAVASMRAVPWTRNHLGTVHAIAQCNLAEYVMGAVAEATVPASHRWIPRGMTVGYRAKATGRLTATATLVLPEPLAERQELPVAIELADRAGTVVSTIEIRIWVTARPAA</sequence>
<comment type="caution">
    <text evidence="1">The sequence shown here is derived from an EMBL/GenBank/DDBJ whole genome shotgun (WGS) entry which is preliminary data.</text>
</comment>
<dbReference type="InterPro" id="IPR029069">
    <property type="entry name" value="HotDog_dom_sf"/>
</dbReference>
<dbReference type="SUPFAM" id="SSF54637">
    <property type="entry name" value="Thioesterase/thiol ester dehydrase-isomerase"/>
    <property type="match status" value="1"/>
</dbReference>
<dbReference type="RefSeq" id="WP_319954579.1">
    <property type="nucleotide sequence ID" value="NZ_JAXAVX010000006.1"/>
</dbReference>
<accession>A0ABU4VKU8</accession>
<keyword evidence="2" id="KW-1185">Reference proteome</keyword>
<dbReference type="Gene3D" id="3.10.129.10">
    <property type="entry name" value="Hotdog Thioesterase"/>
    <property type="match status" value="1"/>
</dbReference>
<dbReference type="Proteomes" id="UP001277761">
    <property type="component" value="Unassembled WGS sequence"/>
</dbReference>
<organism evidence="1 2">
    <name type="scientific">Patulibacter brassicae</name>
    <dbReference type="NCBI Taxonomy" id="1705717"/>
    <lineage>
        <taxon>Bacteria</taxon>
        <taxon>Bacillati</taxon>
        <taxon>Actinomycetota</taxon>
        <taxon>Thermoleophilia</taxon>
        <taxon>Solirubrobacterales</taxon>
        <taxon>Patulibacteraceae</taxon>
        <taxon>Patulibacter</taxon>
    </lineage>
</organism>
<name>A0ABU4VKU8_9ACTN</name>